<organism evidence="2 3">
    <name type="scientific">Candidatus Nanosyncoccus alces</name>
    <dbReference type="NCBI Taxonomy" id="2171997"/>
    <lineage>
        <taxon>Bacteria</taxon>
        <taxon>Candidatus Saccharimonadota</taxon>
        <taxon>Candidatus Nanosyncoccalia</taxon>
        <taxon>Candidatus Nanosyncoccales</taxon>
        <taxon>Candidatus Nanosyncoccaceae</taxon>
        <taxon>Candidatus Nanosyncoccus</taxon>
    </lineage>
</organism>
<dbReference type="InterPro" id="IPR025855">
    <property type="entry name" value="Replic_Relax"/>
</dbReference>
<feature type="compositionally biased region" description="Polar residues" evidence="1">
    <location>
        <begin position="1"/>
        <end position="24"/>
    </location>
</feature>
<gene>
    <name evidence="2" type="ORF">G3RUM_00379</name>
</gene>
<dbReference type="RefSeq" id="WP_129734833.1">
    <property type="nucleotide sequence ID" value="NZ_PRLM01000003.1"/>
</dbReference>
<name>A0ABY0FPP1_9BACT</name>
<evidence type="ECO:0000256" key="1">
    <source>
        <dbReference type="SAM" id="MobiDB-lite"/>
    </source>
</evidence>
<proteinExistence type="predicted"/>
<accession>A0ABY0FPP1</accession>
<feature type="region of interest" description="Disordered" evidence="1">
    <location>
        <begin position="40"/>
        <end position="67"/>
    </location>
</feature>
<sequence>MKPNNNNGENQAFISVSTASNRPSNRLDFKGAVMAEDGADKQYKGDDSIPFQGIPPNSAAGAAPDKKRRLTRAQLEKLEKRLSARDLSVLQALRKYRFLTSDQVGRLYFTNCSTKTSRTRNQNLLLKRLSDHGLIRPLARRIGGYQGGSSVQIWYLTEAGFRLLTLNTPGEHKRKRFSEPSPMFLEHTLSIAECVVQLTLICRNSHDLSLDAVDTEPSCWRKYKSDGRVCYLKPDVFVVTSYEKYEDSWFIEIDLSTESSSQIIEKCNAYLEYFYTGIEQKETGVFPIVTWVVKDSTRKEKIKQCIRESIKGQPKMFLVITPDELEKMIRQYIDSGEIC</sequence>
<evidence type="ECO:0000313" key="2">
    <source>
        <dbReference type="EMBL" id="RYC74830.1"/>
    </source>
</evidence>
<evidence type="ECO:0000313" key="3">
    <source>
        <dbReference type="Proteomes" id="UP001191019"/>
    </source>
</evidence>
<feature type="region of interest" description="Disordered" evidence="1">
    <location>
        <begin position="1"/>
        <end position="25"/>
    </location>
</feature>
<evidence type="ECO:0008006" key="4">
    <source>
        <dbReference type="Google" id="ProtNLM"/>
    </source>
</evidence>
<comment type="caution">
    <text evidence="2">The sequence shown here is derived from an EMBL/GenBank/DDBJ whole genome shotgun (WGS) entry which is preliminary data.</text>
</comment>
<dbReference type="EMBL" id="PRLM01000003">
    <property type="protein sequence ID" value="RYC74830.1"/>
    <property type="molecule type" value="Genomic_DNA"/>
</dbReference>
<reference evidence="2 3" key="1">
    <citation type="journal article" date="2018" name="bioRxiv">
        <title>Evidence of independent acquisition and adaption of ultra-small bacteria to human hosts across the highly diverse yet reduced genomes of the phylum Saccharibacteria.</title>
        <authorList>
            <person name="McLean J.S."/>
            <person name="Bor B."/>
            <person name="To T.T."/>
            <person name="Liu Q."/>
            <person name="Kearns K.A."/>
            <person name="Solden L.M."/>
            <person name="Wrighton K.C."/>
            <person name="He X."/>
            <person name="Shi W."/>
        </authorList>
    </citation>
    <scope>NUCLEOTIDE SEQUENCE [LARGE SCALE GENOMIC DNA]</scope>
    <source>
        <strain evidence="2 3">TM7_G3_2_Rum_HOT_351B</strain>
    </source>
</reference>
<reference evidence="2 3" key="2">
    <citation type="journal article" date="2020" name="Cell Rep.">
        <title>Acquisition and Adaptation of Ultra-small Parasitic Reduced Genome Bacteria to Mammalian Hosts.</title>
        <authorList>
            <person name="McLean J.S."/>
            <person name="Bor B."/>
            <person name="Kerns K.A."/>
            <person name="Liu Q."/>
            <person name="To T.T."/>
            <person name="Solden L."/>
            <person name="Hendrickson E.L."/>
            <person name="Wrighton K."/>
            <person name="Shi W."/>
            <person name="He X."/>
        </authorList>
    </citation>
    <scope>NUCLEOTIDE SEQUENCE [LARGE SCALE GENOMIC DNA]</scope>
    <source>
        <strain evidence="2 3">TM7_G3_2_Rum_HOT_351B</strain>
    </source>
</reference>
<dbReference type="Proteomes" id="UP001191019">
    <property type="component" value="Unassembled WGS sequence"/>
</dbReference>
<protein>
    <recommendedName>
        <fullName evidence="4">Replication-relaxation</fullName>
    </recommendedName>
</protein>
<dbReference type="Pfam" id="PF13814">
    <property type="entry name" value="Replic_Relax"/>
    <property type="match status" value="1"/>
</dbReference>
<keyword evidence="3" id="KW-1185">Reference proteome</keyword>